<keyword evidence="2" id="KW-1185">Reference proteome</keyword>
<accession>A0A2G5CZA1</accession>
<protein>
    <submittedName>
        <fullName evidence="1">Uncharacterized protein</fullName>
    </submittedName>
</protein>
<dbReference type="InParanoid" id="A0A2G5CZA1"/>
<reference evidence="1 2" key="1">
    <citation type="submission" date="2017-09" db="EMBL/GenBank/DDBJ databases">
        <title>WGS assembly of Aquilegia coerulea Goldsmith.</title>
        <authorList>
            <person name="Hodges S."/>
            <person name="Kramer E."/>
            <person name="Nordborg M."/>
            <person name="Tomkins J."/>
            <person name="Borevitz J."/>
            <person name="Derieg N."/>
            <person name="Yan J."/>
            <person name="Mihaltcheva S."/>
            <person name="Hayes R.D."/>
            <person name="Rokhsar D."/>
        </authorList>
    </citation>
    <scope>NUCLEOTIDE SEQUENCE [LARGE SCALE GENOMIC DNA]</scope>
    <source>
        <strain evidence="2">cv. Goldsmith</strain>
    </source>
</reference>
<dbReference type="OrthoDB" id="10527252at2759"/>
<name>A0A2G5CZA1_AQUCA</name>
<dbReference type="EMBL" id="KZ305050">
    <property type="protein sequence ID" value="PIA36596.1"/>
    <property type="molecule type" value="Genomic_DNA"/>
</dbReference>
<sequence>MGEIDISNNQIWPIEQQIGIPSTMPSTTHDEFQQNFKNGSEVGGPTVSWTSFDNSIQFPGNPLDPYYWSGFSGF</sequence>
<proteinExistence type="predicted"/>
<evidence type="ECO:0000313" key="2">
    <source>
        <dbReference type="Proteomes" id="UP000230069"/>
    </source>
</evidence>
<gene>
    <name evidence="1" type="ORF">AQUCO_03300059v1</name>
</gene>
<dbReference type="AlphaFoldDB" id="A0A2G5CZA1"/>
<organism evidence="1 2">
    <name type="scientific">Aquilegia coerulea</name>
    <name type="common">Rocky mountain columbine</name>
    <dbReference type="NCBI Taxonomy" id="218851"/>
    <lineage>
        <taxon>Eukaryota</taxon>
        <taxon>Viridiplantae</taxon>
        <taxon>Streptophyta</taxon>
        <taxon>Embryophyta</taxon>
        <taxon>Tracheophyta</taxon>
        <taxon>Spermatophyta</taxon>
        <taxon>Magnoliopsida</taxon>
        <taxon>Ranunculales</taxon>
        <taxon>Ranunculaceae</taxon>
        <taxon>Thalictroideae</taxon>
        <taxon>Aquilegia</taxon>
    </lineage>
</organism>
<dbReference type="Proteomes" id="UP000230069">
    <property type="component" value="Unassembled WGS sequence"/>
</dbReference>
<evidence type="ECO:0000313" key="1">
    <source>
        <dbReference type="EMBL" id="PIA36596.1"/>
    </source>
</evidence>